<dbReference type="InterPro" id="IPR011330">
    <property type="entry name" value="Glyco_hydro/deAcase_b/a-brl"/>
</dbReference>
<accession>A0A8J3H7N7</accession>
<evidence type="ECO:0000256" key="1">
    <source>
        <dbReference type="SAM" id="MobiDB-lite"/>
    </source>
</evidence>
<dbReference type="InterPro" id="IPR006837">
    <property type="entry name" value="Divergent_DAC"/>
</dbReference>
<feature type="compositionally biased region" description="Low complexity" evidence="1">
    <location>
        <begin position="39"/>
        <end position="48"/>
    </location>
</feature>
<gene>
    <name evidence="2" type="primary">yibQ</name>
    <name evidence="2" type="ORF">GCM10010961_16250</name>
</gene>
<protein>
    <recommendedName>
        <fullName evidence="4">Divergent polysaccharide deacetylase</fullName>
    </recommendedName>
</protein>
<sequence>MAGMRGFFGGFGLGVVVAVTGVAALSLVMPLPPRPDVGPAPAAAVPETPADRGDDQAGLAAKGNDADLVEAMPRAPLADHRADDLNPLASADTAPAEKPSVGGATEMLSGPQEEAAPPAVDSSAAGPDVPKTPAAGPEAPGADRSISITADPAQPAAPALPETDSGFAALEEATPEVGSDEDEAATSAPDAGTIEPIAGSVEAASGEGSQAPRIAALPQAGTEAVVSSAPLGTPVKPMIETDTPPDAAPAAAETALALYSVPFDNPDHRPLLSVVLIDDAQSIGAEALADFPYPLTFAIDPSEPDAGAKMQRYRDAGFEVVMLADLPAAATPQDAEVSIAVWRTDVPEAVAILEGTGSGIQGNRQLSDQVTEIARSAGLGLITLSNGLNTVQKLAAREGVPSAVVFRDFDGAGQTPTVMRRFLDQAAFRAGQEGAVIMLGRVRPDTVSALLIWGLQDRAQRVALAPVSAVLTYTPGDAAQE</sequence>
<evidence type="ECO:0000313" key="3">
    <source>
        <dbReference type="Proteomes" id="UP000611500"/>
    </source>
</evidence>
<reference evidence="2" key="2">
    <citation type="submission" date="2020-09" db="EMBL/GenBank/DDBJ databases">
        <authorList>
            <person name="Sun Q."/>
            <person name="Zhou Y."/>
        </authorList>
    </citation>
    <scope>NUCLEOTIDE SEQUENCE</scope>
    <source>
        <strain evidence="2">CGMCC 1.7081</strain>
    </source>
</reference>
<reference evidence="2" key="1">
    <citation type="journal article" date="2014" name="Int. J. Syst. Evol. Microbiol.">
        <title>Complete genome sequence of Corynebacterium casei LMG S-19264T (=DSM 44701T), isolated from a smear-ripened cheese.</title>
        <authorList>
            <consortium name="US DOE Joint Genome Institute (JGI-PGF)"/>
            <person name="Walter F."/>
            <person name="Albersmeier A."/>
            <person name="Kalinowski J."/>
            <person name="Ruckert C."/>
        </authorList>
    </citation>
    <scope>NUCLEOTIDE SEQUENCE</scope>
    <source>
        <strain evidence="2">CGMCC 1.7081</strain>
    </source>
</reference>
<feature type="region of interest" description="Disordered" evidence="1">
    <location>
        <begin position="173"/>
        <end position="193"/>
    </location>
</feature>
<dbReference type="RefSeq" id="WP_308434068.1">
    <property type="nucleotide sequence ID" value="NZ_BNAP01000004.1"/>
</dbReference>
<keyword evidence="3" id="KW-1185">Reference proteome</keyword>
<dbReference type="AlphaFoldDB" id="A0A8J3H7N7"/>
<feature type="region of interest" description="Disordered" evidence="1">
    <location>
        <begin position="85"/>
        <end position="146"/>
    </location>
</feature>
<evidence type="ECO:0000313" key="2">
    <source>
        <dbReference type="EMBL" id="GHG87644.1"/>
    </source>
</evidence>
<organism evidence="2 3">
    <name type="scientific">Pseudodonghicola xiamenensis</name>
    <dbReference type="NCBI Taxonomy" id="337702"/>
    <lineage>
        <taxon>Bacteria</taxon>
        <taxon>Pseudomonadati</taxon>
        <taxon>Pseudomonadota</taxon>
        <taxon>Alphaproteobacteria</taxon>
        <taxon>Rhodobacterales</taxon>
        <taxon>Paracoccaceae</taxon>
        <taxon>Pseudodonghicola</taxon>
    </lineage>
</organism>
<dbReference type="Pfam" id="PF04748">
    <property type="entry name" value="Polysacc_deac_2"/>
    <property type="match status" value="1"/>
</dbReference>
<dbReference type="Proteomes" id="UP000611500">
    <property type="component" value="Unassembled WGS sequence"/>
</dbReference>
<evidence type="ECO:0008006" key="4">
    <source>
        <dbReference type="Google" id="ProtNLM"/>
    </source>
</evidence>
<dbReference type="CDD" id="cd10936">
    <property type="entry name" value="CE4_DAC2"/>
    <property type="match status" value="1"/>
</dbReference>
<dbReference type="EMBL" id="BNAP01000004">
    <property type="protein sequence ID" value="GHG87644.1"/>
    <property type="molecule type" value="Genomic_DNA"/>
</dbReference>
<comment type="caution">
    <text evidence="2">The sequence shown here is derived from an EMBL/GenBank/DDBJ whole genome shotgun (WGS) entry which is preliminary data.</text>
</comment>
<proteinExistence type="predicted"/>
<feature type="region of interest" description="Disordered" evidence="1">
    <location>
        <begin position="38"/>
        <end position="68"/>
    </location>
</feature>
<dbReference type="GO" id="GO:0005975">
    <property type="term" value="P:carbohydrate metabolic process"/>
    <property type="evidence" value="ECO:0007669"/>
    <property type="project" value="InterPro"/>
</dbReference>
<dbReference type="Gene3D" id="3.20.20.370">
    <property type="entry name" value="Glycoside hydrolase/deacetylase"/>
    <property type="match status" value="1"/>
</dbReference>
<dbReference type="SUPFAM" id="SSF88713">
    <property type="entry name" value="Glycoside hydrolase/deacetylase"/>
    <property type="match status" value="1"/>
</dbReference>
<name>A0A8J3H7N7_9RHOB</name>